<feature type="domain" description="Ig-like" evidence="2">
    <location>
        <begin position="642"/>
        <end position="712"/>
    </location>
</feature>
<feature type="domain" description="Ig-like" evidence="2">
    <location>
        <begin position="968"/>
        <end position="1040"/>
    </location>
</feature>
<dbReference type="Pfam" id="PF07523">
    <property type="entry name" value="Big_3"/>
    <property type="match status" value="18"/>
</dbReference>
<feature type="domain" description="Ig-like" evidence="2">
    <location>
        <begin position="1454"/>
        <end position="1525"/>
    </location>
</feature>
<dbReference type="RefSeq" id="WP_057776396.1">
    <property type="nucleotide sequence ID" value="NZ_JQAT01000001.1"/>
</dbReference>
<protein>
    <submittedName>
        <fullName evidence="3">Beta-fructosidase</fullName>
    </submittedName>
</protein>
<dbReference type="InterPro" id="IPR051846">
    <property type="entry name" value="SH2_domain_adapters"/>
</dbReference>
<evidence type="ECO:0000313" key="3">
    <source>
        <dbReference type="EMBL" id="KRN29699.1"/>
    </source>
</evidence>
<dbReference type="PATRIC" id="fig|81857.3.peg.590"/>
<feature type="domain" description="Ig-like" evidence="2">
    <location>
        <begin position="1691"/>
        <end position="1736"/>
    </location>
</feature>
<evidence type="ECO:0000256" key="1">
    <source>
        <dbReference type="ARBA" id="ARBA00022999"/>
    </source>
</evidence>
<gene>
    <name evidence="3" type="ORF">IV38_GL000586</name>
</gene>
<feature type="domain" description="Ig-like" evidence="2">
    <location>
        <begin position="1533"/>
        <end position="1604"/>
    </location>
</feature>
<dbReference type="InterPro" id="IPR022038">
    <property type="entry name" value="Ig-like_bact"/>
</dbReference>
<sequence length="1765" mass="183503">MSADSAATITAPVLSGFPVLSNFYVQPDGSYVLYNAKSSMWLGIYEGLGSGWQAYGIYVILPSSFTSTLADAQTAADSMLAEMQSSGEFDNATSVTAYQLADLKGRQVFYLRPNDGAVFNGAPGTSAAKISFKFNFTTAADTSSTPESVTMNANTLADISKDVLFAGTGNYTSGGFYTTVSTSSLGMTDAPDANIAGIVYSGINRILTYTHVAVYDTYTVVDKDKLDANGNPTVLKVIQTQTGQDGTTYSRDGHITLSGLGLSGTQYSQSSLSINEGTLTSTQTFTPSKWSVDNPGTAVLGTNYTITVGEVHTSLNAQSTTGSIAGPNQTWTPADNFVSATDINGKALSVDDVTVSYPDGKVDPTTPGTYTIVYSYTDPQGNAVSQTVTATFKQTAAAVNSNDATLIAGPDNTWNPEMNFVSATAADGTALTYNQITVEGAAQVDTTTPGKYAVVYSYTDKYGNTESSTATITVVASQAAVNVHDTTYVAGPNNTWTPADSFTSATDAKGNALDLSAMTISGAAQVDLTTAGTYPVTFSYTDSEGNTITKTADVNVVASKANIFGHSSTISNGSAWSPLDNIDGVVDMDGNTIASSAATSTNNVNVKVAGNYTVTYQYTDGAGNDITKSYTVTVSNSQSTIYAHNSNLPSGAAWTAADNFDGATDSNGDAVPFSDVTVSGTVDPATAGSYQITYGFTDVSGNAVSKTITVTVGDSQMNIYAHNSEVRIGSAWTGSDNFDGATDVDGNTVAYSQVQVDGSVDTSKAGKYNVTYTYTDANGESISKTIVVTVADSRSALYAHDSSLGIGAQWTAQNNFDGAVDANGNAVSFANVTTSGTVDTSKAGVYHVTYQFTDQSGTVIAKTVTVTIANAKTNIYAHNSEIANGSVWTPSDNFDGAVDENGNNVAYGAQIATTITDAKGNPQTAIDTTKAGTYNVTYSYTDATGETASKTIMVTVDPTADKGSIAGHDSTIVAGAAATWQAQDNLNAVYDENGNPVALDSSAITTSGTVDPHTPGNYQVTYTYTDGRGIQHTTTVNVTVVATQAAIYGHDSTISIGSSWSAANNFDGATNENGDAIDFADVKVTGTVDTSTAGTYQIQYSYTDEAGNAVTKTVTVTVADSHASVYAHNSEMPIGSTWNPEDNFDGATDIEGNPVDFSSIKVAGTVDTTKTGPYQVTYSYTDQAGNLISKTVAVTIGNSHSNIYAHNSQLGLGSTWTGSDNFDGAMDANGNTVDFSKVTVTGSVNTAKAGSYDIEYSFTDVTGVLVTKTVTVTIADSKTSIYAHNSEVANGSVWQPEDNFDGAVDENGNNVSYGILISTTIKDENDAALSTIDTTKAGTYQVTYSYTDISGETVSKTVQVIVAPAADQGSVTAHDSEIVAGPDATWSAYDNFTGATDENGNPIVFGSEKITTTGTVDPHTPGTYQVTYTYVDGRGMTHTSVATITVVASQANLYAHSSEIANGSTWNAENNFDGATDENGEPVDFSHVTVSGDTVNPNQSGSYHVIYTYTDQAGNTVTKSVTVTVSDSQTNIYAHNSELPVNAAWSAADNFDGATDANGNPVSFGQLSSVEGTVNTKVPGAYQITYTYTDTTGKTVAKMITVTVSDSVAQLYAHDSEVAIGSTWNAADNFDGAVDANGKTVADSAITVSGDTVDTSKPGAYHVTYTFTDASGETIAKTVTVTVADSKAAIYAHNSQIANGATWNPADNFDGAVDANGNAMNFSAVTVTGTVDSSTARRLSNYLSLCGCNWQDNCQNSDGHSWGQA</sequence>
<dbReference type="PANTHER" id="PTHR15127">
    <property type="entry name" value="HEAVYWEIGHT, ISOFORM A"/>
    <property type="match status" value="1"/>
</dbReference>
<dbReference type="InterPro" id="IPR013783">
    <property type="entry name" value="Ig-like_fold"/>
</dbReference>
<organism evidence="3 4">
    <name type="scientific">Lactobacillus selangorensis</name>
    <dbReference type="NCBI Taxonomy" id="81857"/>
    <lineage>
        <taxon>Bacteria</taxon>
        <taxon>Bacillati</taxon>
        <taxon>Bacillota</taxon>
        <taxon>Bacilli</taxon>
        <taxon>Lactobacillales</taxon>
        <taxon>Lactobacillaceae</taxon>
        <taxon>Lactobacillus</taxon>
    </lineage>
</organism>
<feature type="domain" description="Ig-like" evidence="2">
    <location>
        <begin position="1125"/>
        <end position="1195"/>
    </location>
</feature>
<keyword evidence="1" id="KW-0727">SH2 domain</keyword>
<feature type="domain" description="Ig-like" evidence="2">
    <location>
        <begin position="1371"/>
        <end position="1446"/>
    </location>
</feature>
<feature type="domain" description="Ig-like" evidence="2">
    <location>
        <begin position="566"/>
        <end position="634"/>
    </location>
</feature>
<comment type="caution">
    <text evidence="3">The sequence shown here is derived from an EMBL/GenBank/DDBJ whole genome shotgun (WGS) entry which is preliminary data.</text>
</comment>
<feature type="domain" description="Ig-like" evidence="2">
    <location>
        <begin position="1049"/>
        <end position="1118"/>
    </location>
</feature>
<proteinExistence type="predicted"/>
<dbReference type="PANTHER" id="PTHR15127:SF32">
    <property type="entry name" value="HEAVYWEIGHT, ISOFORM A"/>
    <property type="match status" value="1"/>
</dbReference>
<dbReference type="EMBL" id="JQAT01000001">
    <property type="protein sequence ID" value="KRN29699.1"/>
    <property type="molecule type" value="Genomic_DNA"/>
</dbReference>
<feature type="domain" description="Ig-like" evidence="2">
    <location>
        <begin position="798"/>
        <end position="859"/>
    </location>
</feature>
<feature type="domain" description="Ig-like" evidence="2">
    <location>
        <begin position="1282"/>
        <end position="1360"/>
    </location>
</feature>
<dbReference type="Gene3D" id="2.60.40.10">
    <property type="entry name" value="Immunoglobulins"/>
    <property type="match status" value="17"/>
</dbReference>
<feature type="domain" description="Ig-like" evidence="2">
    <location>
        <begin position="330"/>
        <end position="389"/>
    </location>
</feature>
<feature type="domain" description="Ig-like" evidence="2">
    <location>
        <begin position="481"/>
        <end position="555"/>
    </location>
</feature>
<feature type="domain" description="Ig-like" evidence="2">
    <location>
        <begin position="1204"/>
        <end position="1273"/>
    </location>
</feature>
<reference evidence="3 4" key="1">
    <citation type="journal article" date="2015" name="Genome Announc.">
        <title>Expanding the biotechnology potential of lactobacilli through comparative genomics of 213 strains and associated genera.</title>
        <authorList>
            <person name="Sun Z."/>
            <person name="Harris H.M."/>
            <person name="McCann A."/>
            <person name="Guo C."/>
            <person name="Argimon S."/>
            <person name="Zhang W."/>
            <person name="Yang X."/>
            <person name="Jeffery I.B."/>
            <person name="Cooney J.C."/>
            <person name="Kagawa T.F."/>
            <person name="Liu W."/>
            <person name="Song Y."/>
            <person name="Salvetti E."/>
            <person name="Wrobel A."/>
            <person name="Rasinkangas P."/>
            <person name="Parkhill J."/>
            <person name="Rea M.C."/>
            <person name="O'Sullivan O."/>
            <person name="Ritari J."/>
            <person name="Douillard F.P."/>
            <person name="Paul Ross R."/>
            <person name="Yang R."/>
            <person name="Briner A.E."/>
            <person name="Felis G.E."/>
            <person name="de Vos W.M."/>
            <person name="Barrangou R."/>
            <person name="Klaenhammer T.R."/>
            <person name="Caufield P.W."/>
            <person name="Cui Y."/>
            <person name="Zhang H."/>
            <person name="O'Toole P.W."/>
        </authorList>
    </citation>
    <scope>NUCLEOTIDE SEQUENCE [LARGE SCALE GENOMIC DNA]</scope>
    <source>
        <strain evidence="3 4">ATCC BAA-66</strain>
    </source>
</reference>
<dbReference type="GO" id="GO:0001784">
    <property type="term" value="F:phosphotyrosine residue binding"/>
    <property type="evidence" value="ECO:0007669"/>
    <property type="project" value="TreeGrafter"/>
</dbReference>
<evidence type="ECO:0000259" key="2">
    <source>
        <dbReference type="Pfam" id="PF07523"/>
    </source>
</evidence>
<accession>A0A0R2FM87</accession>
<feature type="domain" description="Ig-like" evidence="2">
    <location>
        <begin position="876"/>
        <end position="956"/>
    </location>
</feature>
<dbReference type="Proteomes" id="UP000051751">
    <property type="component" value="Unassembled WGS sequence"/>
</dbReference>
<feature type="domain" description="Ig-like" evidence="2">
    <location>
        <begin position="413"/>
        <end position="474"/>
    </location>
</feature>
<name>A0A0R2FM87_9LACO</name>
<evidence type="ECO:0000313" key="4">
    <source>
        <dbReference type="Proteomes" id="UP000051751"/>
    </source>
</evidence>
<feature type="domain" description="Ig-like" evidence="2">
    <location>
        <begin position="720"/>
        <end position="790"/>
    </location>
</feature>
<feature type="domain" description="Ig-like" evidence="2">
    <location>
        <begin position="1612"/>
        <end position="1683"/>
    </location>
</feature>